<organism evidence="1 2">
    <name type="scientific">Ignavibacterium album (strain DSM 19864 / JCM 16511 / NBRC 101810 / Mat9-16)</name>
    <dbReference type="NCBI Taxonomy" id="945713"/>
    <lineage>
        <taxon>Bacteria</taxon>
        <taxon>Pseudomonadati</taxon>
        <taxon>Ignavibacteriota</taxon>
        <taxon>Ignavibacteria</taxon>
        <taxon>Ignavibacteriales</taxon>
        <taxon>Ignavibacteriaceae</taxon>
        <taxon>Ignavibacterium</taxon>
    </lineage>
</organism>
<dbReference type="Proteomes" id="UP000007394">
    <property type="component" value="Chromosome"/>
</dbReference>
<dbReference type="EMBL" id="CP003418">
    <property type="protein sequence ID" value="AFH48309.1"/>
    <property type="molecule type" value="Genomic_DNA"/>
</dbReference>
<dbReference type="eggNOG" id="COG4447">
    <property type="taxonomic scope" value="Bacteria"/>
</dbReference>
<proteinExistence type="predicted"/>
<name>I0AH52_IGNAJ</name>
<accession>I0AH52</accession>
<evidence type="ECO:0000313" key="1">
    <source>
        <dbReference type="EMBL" id="AFH48309.1"/>
    </source>
</evidence>
<keyword evidence="1" id="KW-0808">Transferase</keyword>
<gene>
    <name evidence="1" type="ordered locus">IALB_0597</name>
</gene>
<dbReference type="KEGG" id="ial:IALB_0597"/>
<dbReference type="PATRIC" id="fig|945713.3.peg.596"/>
<dbReference type="HOGENOM" id="CLU_648558_0_0_10"/>
<dbReference type="AlphaFoldDB" id="I0AH52"/>
<dbReference type="GO" id="GO:0016740">
    <property type="term" value="F:transferase activity"/>
    <property type="evidence" value="ECO:0007669"/>
    <property type="project" value="UniProtKB-KW"/>
</dbReference>
<protein>
    <submittedName>
        <fullName evidence="1">Glucosyltransferase-I protein</fullName>
    </submittedName>
</protein>
<sequence length="484" mass="54671">MHGVCIIDNSNREIVMLINYKSINQSIIHSIIQPFIHSITQPFLRSVVLFLFLSMTILLFGCKQTTEPKLEPELKLELEDVSCTEAWINLRITNLQLPANVTLYKNSEAQNNILCYGDTLLYVDSLLPNQTYKFKSIVQSSNQQIITSSNELTVTTMDTTSHDFTWQSWEFGQHSSSTLYDVAIIDENNIWAVGEIYMNDSLGRPDPNAYNAVHWDGTKWELKRIYFPTVCGGTSLSSYPAKAIFIFDDGQIWISSSGDKIAILKDGIQINKFCLPSNVSMSINKLWGSSSSDLYAVGNNGNIAHWDGRKWTKIESGTTLNINDIWGDYNEKTGQWEILAVCGNILHGQESEREILKVEKSKVQKINSTGSKWPLSSVWYKTERHYYVVGSGIYENKGLGINWSGGGYYITTYFVRRIRANSLNDVIIVGAFGEVLHYNGYSWKSFINQTYLPLGTYLSVDVKGNKIVAVGWDSRQAIITIGKK</sequence>
<keyword evidence="2" id="KW-1185">Reference proteome</keyword>
<evidence type="ECO:0000313" key="2">
    <source>
        <dbReference type="Proteomes" id="UP000007394"/>
    </source>
</evidence>
<reference evidence="1 2" key="1">
    <citation type="journal article" date="2012" name="Front. Microbiol.">
        <title>Complete genome of Ignavibacterium album, a metabolically versatile, flagellated, facultative anaerobe from the phylum Chlorobi.</title>
        <authorList>
            <person name="Liu Z."/>
            <person name="Frigaard N.-U."/>
            <person name="Vogl K."/>
            <person name="Iino T."/>
            <person name="Ohkuma M."/>
            <person name="Overmann J."/>
            <person name="Bryant D.A."/>
        </authorList>
    </citation>
    <scope>NUCLEOTIDE SEQUENCE [LARGE SCALE GENOMIC DNA]</scope>
    <source>
        <strain evidence="2">DSM 19864 / JCM 16511 / NBRC 101810 / Mat9-16</strain>
    </source>
</reference>